<name>A0A837JE98_9BACT</name>
<protein>
    <submittedName>
        <fullName evidence="1">Uncharacterized protein</fullName>
    </submittedName>
</protein>
<gene>
    <name evidence="1" type="ORF">AF77_00375</name>
</gene>
<evidence type="ECO:0000313" key="2">
    <source>
        <dbReference type="Proteomes" id="UP000035462"/>
    </source>
</evidence>
<reference evidence="1 2" key="1">
    <citation type="submission" date="2014-01" db="EMBL/GenBank/DDBJ databases">
        <title>Development of a Comparative Genomic Fingerprinting Assay for High Resolution Genotyping of Arcobacter butzleri.</title>
        <authorList>
            <person name="Webb A.L."/>
            <person name="Inglis G.D."/>
            <person name="Kruczkiewicz P."/>
            <person name="Selinger L.B."/>
            <person name="Taboada E.N."/>
        </authorList>
    </citation>
    <scope>NUCLEOTIDE SEQUENCE [LARGE SCALE GENOMIC DNA]</scope>
    <source>
        <strain evidence="1 2">L352</strain>
    </source>
</reference>
<organism evidence="1 2">
    <name type="scientific">Aliarcobacter butzleri L352</name>
    <dbReference type="NCBI Taxonomy" id="1447260"/>
    <lineage>
        <taxon>Bacteria</taxon>
        <taxon>Pseudomonadati</taxon>
        <taxon>Campylobacterota</taxon>
        <taxon>Epsilonproteobacteria</taxon>
        <taxon>Campylobacterales</taxon>
        <taxon>Arcobacteraceae</taxon>
        <taxon>Aliarcobacter</taxon>
    </lineage>
</organism>
<proteinExistence type="predicted"/>
<sequence length="256" mass="30484">MELLNEPPIEAITMILDTTPDEIARKSSERVQFFQIHILPYPTIWTKEHIKYILDEYLNCFWYYKEQRIGISETMLKLGKYLVSKFSCTFKFDGEYYYSDCPNILLHYDFGFSLRGKEQYRCSICGKEIIECDHITNYTYDNVTCININEKCNICLKDFNKCNHIENENYDNVKAIKMITLLEIITFDIVKEPEMIFTRIMKKKFSKKEIIDGLKEDHYLNEFKYGISTLNCNHCNFCNGYDPKRTQLLFNKSYGN</sequence>
<dbReference type="EMBL" id="JAIT01000007">
    <property type="protein sequence ID" value="KLE06961.1"/>
    <property type="molecule type" value="Genomic_DNA"/>
</dbReference>
<dbReference type="RefSeq" id="WP_046994202.1">
    <property type="nucleotide sequence ID" value="NZ_JAIT01000007.1"/>
</dbReference>
<comment type="caution">
    <text evidence="1">The sequence shown here is derived from an EMBL/GenBank/DDBJ whole genome shotgun (WGS) entry which is preliminary data.</text>
</comment>
<accession>A0A837JE98</accession>
<dbReference type="Proteomes" id="UP000035462">
    <property type="component" value="Unassembled WGS sequence"/>
</dbReference>
<dbReference type="AlphaFoldDB" id="A0A837JE98"/>
<evidence type="ECO:0000313" key="1">
    <source>
        <dbReference type="EMBL" id="KLE06961.1"/>
    </source>
</evidence>